<name>A0A813DQ35_POLGL</name>
<dbReference type="Gene3D" id="3.20.20.80">
    <property type="entry name" value="Glycosidases"/>
    <property type="match status" value="1"/>
</dbReference>
<dbReference type="GO" id="GO:0008422">
    <property type="term" value="F:beta-glucosidase activity"/>
    <property type="evidence" value="ECO:0007669"/>
    <property type="project" value="TreeGrafter"/>
</dbReference>
<evidence type="ECO:0000256" key="2">
    <source>
        <dbReference type="ARBA" id="ARBA00023295"/>
    </source>
</evidence>
<sequence>MPVDFARIRSLGIRRVRLPVTWCLSYDSPYTVRGQDCNGNDTSTVVRPGSSIVEDPFSNDPAFDPAHMGHPPDKWISIPIRVIENVLENAADFGIEVLIDIHAFPGASSAGTFNGVWPHNPRFWSAHREENFRTIVGQLLDWMDSLSYKNPRAFGALHGLTPMNEPAHLKGLFDPKGADVDVPYRAAYDLSGRSVWAAQLTTADVLATLELAVAEFRTRPALMKAGKKLIMNVIETAFNGTFGGSADAGAFAASQTGETDLVAELIGTWWRQATTSEERRLWAVLDIHNYISWHPDVSKFRNVKTIDEYQALLAAMSLPFFSKLRQRLGIPKPELLACSEYSASTDQDTFTSICSGVGPRPPSFPRDRFDWQVLRDRFMLAQHQAAGSASVDMWFWTYHIRKNVNYQGEWSLQHILSPWPRLCRRFEGAGAVRRGWVLVSGSYCCVAHLAAVAFRLLRAWSRAPLRGIWHQTFGLRFAFDSCGAVR</sequence>
<keyword evidence="1" id="KW-0378">Hydrolase</keyword>
<evidence type="ECO:0000313" key="3">
    <source>
        <dbReference type="EMBL" id="CAE8590034.1"/>
    </source>
</evidence>
<organism evidence="3 4">
    <name type="scientific">Polarella glacialis</name>
    <name type="common">Dinoflagellate</name>
    <dbReference type="NCBI Taxonomy" id="89957"/>
    <lineage>
        <taxon>Eukaryota</taxon>
        <taxon>Sar</taxon>
        <taxon>Alveolata</taxon>
        <taxon>Dinophyceae</taxon>
        <taxon>Suessiales</taxon>
        <taxon>Suessiaceae</taxon>
        <taxon>Polarella</taxon>
    </lineage>
</organism>
<comment type="caution">
    <text evidence="3">The sequence shown here is derived from an EMBL/GenBank/DDBJ whole genome shotgun (WGS) entry which is preliminary data.</text>
</comment>
<dbReference type="PANTHER" id="PTHR31297">
    <property type="entry name" value="GLUCAN ENDO-1,6-BETA-GLUCOSIDASE B"/>
    <property type="match status" value="1"/>
</dbReference>
<dbReference type="GO" id="GO:0009986">
    <property type="term" value="C:cell surface"/>
    <property type="evidence" value="ECO:0007669"/>
    <property type="project" value="TreeGrafter"/>
</dbReference>
<accession>A0A813DQ35</accession>
<dbReference type="InterPro" id="IPR050386">
    <property type="entry name" value="Glycosyl_hydrolase_5"/>
</dbReference>
<gene>
    <name evidence="3" type="ORF">PGLA1383_LOCUS8761</name>
</gene>
<dbReference type="SUPFAM" id="SSF51445">
    <property type="entry name" value="(Trans)glycosidases"/>
    <property type="match status" value="1"/>
</dbReference>
<dbReference type="GO" id="GO:0005576">
    <property type="term" value="C:extracellular region"/>
    <property type="evidence" value="ECO:0007669"/>
    <property type="project" value="TreeGrafter"/>
</dbReference>
<evidence type="ECO:0000313" key="4">
    <source>
        <dbReference type="Proteomes" id="UP000654075"/>
    </source>
</evidence>
<dbReference type="PANTHER" id="PTHR31297:SF38">
    <property type="entry name" value="X8 DOMAIN-CONTAINING PROTEIN"/>
    <property type="match status" value="1"/>
</dbReference>
<evidence type="ECO:0000256" key="1">
    <source>
        <dbReference type="ARBA" id="ARBA00022801"/>
    </source>
</evidence>
<dbReference type="GO" id="GO:0009251">
    <property type="term" value="P:glucan catabolic process"/>
    <property type="evidence" value="ECO:0007669"/>
    <property type="project" value="TreeGrafter"/>
</dbReference>
<dbReference type="InterPro" id="IPR017853">
    <property type="entry name" value="GH"/>
</dbReference>
<protein>
    <recommendedName>
        <fullName evidence="5">Glycoside hydrolase family 5 domain-containing protein</fullName>
    </recommendedName>
</protein>
<dbReference type="OrthoDB" id="62120at2759"/>
<reference evidence="3" key="1">
    <citation type="submission" date="2021-02" db="EMBL/GenBank/DDBJ databases">
        <authorList>
            <person name="Dougan E. K."/>
            <person name="Rhodes N."/>
            <person name="Thang M."/>
            <person name="Chan C."/>
        </authorList>
    </citation>
    <scope>NUCLEOTIDE SEQUENCE</scope>
</reference>
<keyword evidence="4" id="KW-1185">Reference proteome</keyword>
<dbReference type="AlphaFoldDB" id="A0A813DQ35"/>
<evidence type="ECO:0008006" key="5">
    <source>
        <dbReference type="Google" id="ProtNLM"/>
    </source>
</evidence>
<keyword evidence="2" id="KW-0326">Glycosidase</keyword>
<proteinExistence type="predicted"/>
<dbReference type="Proteomes" id="UP000654075">
    <property type="component" value="Unassembled WGS sequence"/>
</dbReference>
<dbReference type="EMBL" id="CAJNNV010004030">
    <property type="protein sequence ID" value="CAE8590034.1"/>
    <property type="molecule type" value="Genomic_DNA"/>
</dbReference>
<dbReference type="OMA" id="HREENFR"/>